<sequence>MVLSADEIREDREPVRKITKIDSMAVTPSLMFIAPLLIIYSNIPGKTEARVNPRDIEFGNMPTTSFVKLYCRDICGL</sequence>
<accession>A0A2I9E008</accession>
<keyword evidence="3" id="KW-1185">Reference proteome</keyword>
<gene>
    <name evidence="2" type="ORF">DAERI_100068</name>
</gene>
<dbReference type="EMBL" id="BFAG01000010">
    <property type="protein sequence ID" value="GBF06705.1"/>
    <property type="molecule type" value="Genomic_DNA"/>
</dbReference>
<proteinExistence type="predicted"/>
<reference evidence="3" key="1">
    <citation type="submission" date="2018-01" db="EMBL/GenBank/DDBJ databases">
        <title>Draft Genome Sequence of the Radioresistant Bacterium Deinococcus aerius TR0125, Isolated from the Higher Atmosphere above Japan.</title>
        <authorList>
            <person name="Satoh K."/>
            <person name="Arai H."/>
            <person name="Sanzen T."/>
            <person name="Kawaguchi Y."/>
            <person name="Hayashi H."/>
            <person name="Yokobori S."/>
            <person name="Yamagishi A."/>
            <person name="Oono Y."/>
            <person name="Narumi I."/>
        </authorList>
    </citation>
    <scope>NUCLEOTIDE SEQUENCE [LARGE SCALE GENOMIC DNA]</scope>
    <source>
        <strain evidence="3">TR0125</strain>
    </source>
</reference>
<organism evidence="2 3">
    <name type="scientific">Deinococcus aerius</name>
    <dbReference type="NCBI Taxonomy" id="200253"/>
    <lineage>
        <taxon>Bacteria</taxon>
        <taxon>Thermotogati</taxon>
        <taxon>Deinococcota</taxon>
        <taxon>Deinococci</taxon>
        <taxon>Deinococcales</taxon>
        <taxon>Deinococcaceae</taxon>
        <taxon>Deinococcus</taxon>
    </lineage>
</organism>
<keyword evidence="1" id="KW-1133">Transmembrane helix</keyword>
<evidence type="ECO:0000313" key="2">
    <source>
        <dbReference type="EMBL" id="GBF06705.1"/>
    </source>
</evidence>
<dbReference type="Proteomes" id="UP000236569">
    <property type="component" value="Unassembled WGS sequence"/>
</dbReference>
<keyword evidence="1" id="KW-0472">Membrane</keyword>
<comment type="caution">
    <text evidence="2">The sequence shown here is derived from an EMBL/GenBank/DDBJ whole genome shotgun (WGS) entry which is preliminary data.</text>
</comment>
<evidence type="ECO:0000313" key="3">
    <source>
        <dbReference type="Proteomes" id="UP000236569"/>
    </source>
</evidence>
<keyword evidence="1" id="KW-0812">Transmembrane</keyword>
<name>A0A2I9E008_9DEIO</name>
<evidence type="ECO:0000256" key="1">
    <source>
        <dbReference type="SAM" id="Phobius"/>
    </source>
</evidence>
<feature type="transmembrane region" description="Helical" evidence="1">
    <location>
        <begin position="21"/>
        <end position="43"/>
    </location>
</feature>
<dbReference type="AlphaFoldDB" id="A0A2I9E008"/>
<protein>
    <submittedName>
        <fullName evidence="2">Uncharacterized protein</fullName>
    </submittedName>
</protein>